<evidence type="ECO:0000256" key="5">
    <source>
        <dbReference type="ARBA" id="ARBA00023012"/>
    </source>
</evidence>
<dbReference type="InterPro" id="IPR003594">
    <property type="entry name" value="HATPase_dom"/>
</dbReference>
<dbReference type="PANTHER" id="PTHR24421">
    <property type="entry name" value="NITRATE/NITRITE SENSOR PROTEIN NARX-RELATED"/>
    <property type="match status" value="1"/>
</dbReference>
<name>A0AAT9HEW3_9ACTN</name>
<keyword evidence="4" id="KW-0418">Kinase</keyword>
<dbReference type="EC" id="2.7.13.3" evidence="2"/>
<dbReference type="GO" id="GO:0000160">
    <property type="term" value="P:phosphorelay signal transduction system"/>
    <property type="evidence" value="ECO:0007669"/>
    <property type="project" value="UniProtKB-KW"/>
</dbReference>
<evidence type="ECO:0000259" key="7">
    <source>
        <dbReference type="Pfam" id="PF02518"/>
    </source>
</evidence>
<evidence type="ECO:0000313" key="8">
    <source>
        <dbReference type="EMBL" id="BFO15980.1"/>
    </source>
</evidence>
<dbReference type="InterPro" id="IPR050482">
    <property type="entry name" value="Sensor_HK_TwoCompSys"/>
</dbReference>
<accession>A0AAT9HEW3</accession>
<sequence>MALTAPQPTLDHLAELVEQHRAVGGEAELRITGQRVPLPAAWELSAYRITQEALTNARKHAPGARTVVEIDYGADQLLTLRVHDDGPGPVSDPGSGAGHGLTGMRERAALVCGRLSAGAGPDGGFLVEAELPGGPGDRHGEGDGCDQGAGRRRPGGRPHGLRQPPQHSGGHRGRG</sequence>
<dbReference type="GO" id="GO:0004673">
    <property type="term" value="F:protein histidine kinase activity"/>
    <property type="evidence" value="ECO:0007669"/>
    <property type="project" value="UniProtKB-EC"/>
</dbReference>
<feature type="domain" description="Histidine kinase/HSP90-like ATPase" evidence="7">
    <location>
        <begin position="45"/>
        <end position="132"/>
    </location>
</feature>
<dbReference type="InterPro" id="IPR036890">
    <property type="entry name" value="HATPase_C_sf"/>
</dbReference>
<dbReference type="CDD" id="cd16917">
    <property type="entry name" value="HATPase_UhpB-NarQ-NarX-like"/>
    <property type="match status" value="1"/>
</dbReference>
<evidence type="ECO:0000256" key="1">
    <source>
        <dbReference type="ARBA" id="ARBA00000085"/>
    </source>
</evidence>
<dbReference type="Pfam" id="PF02518">
    <property type="entry name" value="HATPase_c"/>
    <property type="match status" value="1"/>
</dbReference>
<evidence type="ECO:0000256" key="3">
    <source>
        <dbReference type="ARBA" id="ARBA00022679"/>
    </source>
</evidence>
<feature type="compositionally biased region" description="Basic residues" evidence="6">
    <location>
        <begin position="150"/>
        <end position="160"/>
    </location>
</feature>
<dbReference type="SUPFAM" id="SSF55874">
    <property type="entry name" value="ATPase domain of HSP90 chaperone/DNA topoisomerase II/histidine kinase"/>
    <property type="match status" value="1"/>
</dbReference>
<organism evidence="8">
    <name type="scientific">Streptomyces haneummycinicus</name>
    <dbReference type="NCBI Taxonomy" id="3074435"/>
    <lineage>
        <taxon>Bacteria</taxon>
        <taxon>Bacillati</taxon>
        <taxon>Actinomycetota</taxon>
        <taxon>Actinomycetes</taxon>
        <taxon>Kitasatosporales</taxon>
        <taxon>Streptomycetaceae</taxon>
        <taxon>Streptomyces</taxon>
    </lineage>
</organism>
<feature type="region of interest" description="Disordered" evidence="6">
    <location>
        <begin position="126"/>
        <end position="175"/>
    </location>
</feature>
<proteinExistence type="predicted"/>
<evidence type="ECO:0000256" key="6">
    <source>
        <dbReference type="SAM" id="MobiDB-lite"/>
    </source>
</evidence>
<comment type="catalytic activity">
    <reaction evidence="1">
        <text>ATP + protein L-histidine = ADP + protein N-phospho-L-histidine.</text>
        <dbReference type="EC" id="2.7.13.3"/>
    </reaction>
</comment>
<dbReference type="AlphaFoldDB" id="A0AAT9HEW3"/>
<dbReference type="Gene3D" id="3.30.565.10">
    <property type="entry name" value="Histidine kinase-like ATPase, C-terminal domain"/>
    <property type="match status" value="1"/>
</dbReference>
<gene>
    <name evidence="8" type="ORF">SHKM778_23680</name>
</gene>
<reference evidence="8" key="2">
    <citation type="submission" date="2024-07" db="EMBL/GenBank/DDBJ databases">
        <title>Streptomyces haneummycinica sp. nov., a new antibiotic-producing actinobacterium isolated from marine sediment.</title>
        <authorList>
            <person name="Uemura M."/>
            <person name="Hamada M."/>
            <person name="Hirano S."/>
            <person name="Kobayashi K."/>
            <person name="Ohshiro T."/>
            <person name="Kobayashi T."/>
            <person name="Terahara T."/>
        </authorList>
    </citation>
    <scope>NUCLEOTIDE SEQUENCE</scope>
    <source>
        <strain evidence="8">KM77-8</strain>
    </source>
</reference>
<keyword evidence="3" id="KW-0808">Transferase</keyword>
<dbReference type="PANTHER" id="PTHR24421:SF10">
    <property type="entry name" value="NITRATE_NITRITE SENSOR PROTEIN NARQ"/>
    <property type="match status" value="1"/>
</dbReference>
<keyword evidence="5" id="KW-0902">Two-component regulatory system</keyword>
<reference evidence="8" key="1">
    <citation type="submission" date="2024-06" db="EMBL/GenBank/DDBJ databases">
        <authorList>
            <consortium name="consrtm"/>
            <person name="Uemura M."/>
            <person name="Terahara T."/>
        </authorList>
    </citation>
    <scope>NUCLEOTIDE SEQUENCE</scope>
    <source>
        <strain evidence="8">KM77-8</strain>
    </source>
</reference>
<evidence type="ECO:0000256" key="2">
    <source>
        <dbReference type="ARBA" id="ARBA00012438"/>
    </source>
</evidence>
<protein>
    <recommendedName>
        <fullName evidence="2">histidine kinase</fullName>
        <ecNumber evidence="2">2.7.13.3</ecNumber>
    </recommendedName>
</protein>
<evidence type="ECO:0000256" key="4">
    <source>
        <dbReference type="ARBA" id="ARBA00022777"/>
    </source>
</evidence>
<dbReference type="EMBL" id="AP035768">
    <property type="protein sequence ID" value="BFO15980.1"/>
    <property type="molecule type" value="Genomic_DNA"/>
</dbReference>